<proteinExistence type="predicted"/>
<accession>A0A652YHZ0</accession>
<evidence type="ECO:0008006" key="2">
    <source>
        <dbReference type="Google" id="ProtNLM"/>
    </source>
</evidence>
<evidence type="ECO:0000313" key="1">
    <source>
        <dbReference type="EMBL" id="TYQ00858.1"/>
    </source>
</evidence>
<dbReference type="AlphaFoldDB" id="A0A652YHZ0"/>
<reference evidence="1" key="1">
    <citation type="submission" date="2019-07" db="EMBL/GenBank/DDBJ databases">
        <title>Genomic Encyclopedia of Type Strains, Phase IV (KMG-IV): sequencing the most valuable type-strain genomes for metagenomic binning, comparative biology and taxonomic classification.</title>
        <authorList>
            <person name="Goeker M."/>
        </authorList>
    </citation>
    <scope>NUCLEOTIDE SEQUENCE</scope>
    <source>
        <strain evidence="1">DSM 44596</strain>
    </source>
</reference>
<dbReference type="EMBL" id="VNIQ01000011">
    <property type="protein sequence ID" value="TYQ00858.1"/>
    <property type="molecule type" value="Genomic_DNA"/>
</dbReference>
<gene>
    <name evidence="1" type="ORF">FNL38_11172</name>
</gene>
<name>A0A652YHZ0_NOCGL</name>
<organism evidence="1">
    <name type="scientific">Nocardia globerula</name>
    <dbReference type="NCBI Taxonomy" id="1818"/>
    <lineage>
        <taxon>Bacteria</taxon>
        <taxon>Bacillati</taxon>
        <taxon>Actinomycetota</taxon>
        <taxon>Actinomycetes</taxon>
        <taxon>Mycobacteriales</taxon>
        <taxon>Nocardiaceae</taxon>
        <taxon>Nocardia</taxon>
    </lineage>
</organism>
<sequence length="98" mass="11106">MMSTRRRYRIVDDATREDAIATVLDLIDKGDSFTAACRAVSTQIDVSFSAVRTWVNDSGQRAQQPTWEEVERLQRELAVATELYRRASARNLRSGVAE</sequence>
<dbReference type="Gene3D" id="1.10.10.10">
    <property type="entry name" value="Winged helix-like DNA-binding domain superfamily/Winged helix DNA-binding domain"/>
    <property type="match status" value="1"/>
</dbReference>
<dbReference type="InterPro" id="IPR036388">
    <property type="entry name" value="WH-like_DNA-bd_sf"/>
</dbReference>
<comment type="caution">
    <text evidence="1">The sequence shown here is derived from an EMBL/GenBank/DDBJ whole genome shotgun (WGS) entry which is preliminary data.</text>
</comment>
<protein>
    <recommendedName>
        <fullName evidence="2">Transposase</fullName>
    </recommendedName>
</protein>